<dbReference type="PANTHER" id="PTHR11795">
    <property type="entry name" value="BRANCHED-CHAIN AMINO ACID TRANSPORT SYSTEM PERMEASE PROTEIN LIVH"/>
    <property type="match status" value="1"/>
</dbReference>
<dbReference type="CDD" id="cd06582">
    <property type="entry name" value="TM_PBP1_LivH_like"/>
    <property type="match status" value="1"/>
</dbReference>
<feature type="transmembrane region" description="Helical" evidence="10">
    <location>
        <begin position="61"/>
        <end position="83"/>
    </location>
</feature>
<comment type="caution">
    <text evidence="11">The sequence shown here is derived from an EMBL/GenBank/DDBJ whole genome shotgun (WGS) entry which is preliminary data.</text>
</comment>
<dbReference type="GO" id="GO:1903806">
    <property type="term" value="P:L-isoleucine import across plasma membrane"/>
    <property type="evidence" value="ECO:0007669"/>
    <property type="project" value="TreeGrafter"/>
</dbReference>
<feature type="transmembrane region" description="Helical" evidence="10">
    <location>
        <begin position="37"/>
        <end position="55"/>
    </location>
</feature>
<reference evidence="11" key="1">
    <citation type="submission" date="2020-08" db="EMBL/GenBank/DDBJ databases">
        <title>Genome public.</title>
        <authorList>
            <person name="Liu C."/>
            <person name="Sun Q."/>
        </authorList>
    </citation>
    <scope>NUCLEOTIDE SEQUENCE</scope>
    <source>
        <strain evidence="11">BX21</strain>
    </source>
</reference>
<dbReference type="GO" id="GO:0015190">
    <property type="term" value="F:L-leucine transmembrane transporter activity"/>
    <property type="evidence" value="ECO:0007669"/>
    <property type="project" value="TreeGrafter"/>
</dbReference>
<keyword evidence="6" id="KW-0029">Amino-acid transport</keyword>
<dbReference type="InterPro" id="IPR052157">
    <property type="entry name" value="BCAA_transport_permease"/>
</dbReference>
<comment type="subcellular location">
    <subcellularLocation>
        <location evidence="1">Cell membrane</location>
        <topology evidence="1">Multi-pass membrane protein</topology>
    </subcellularLocation>
</comment>
<dbReference type="PANTHER" id="PTHR11795:SF371">
    <property type="entry name" value="HIGH-AFFINITY BRANCHED-CHAIN AMINO ACID TRANSPORT SYSTEM PERMEASE PROTEIN LIVH"/>
    <property type="match status" value="1"/>
</dbReference>
<dbReference type="AlphaFoldDB" id="A0A926ILF3"/>
<comment type="similarity">
    <text evidence="9">Belongs to the binding-protein-dependent transport system permease family. LivHM subfamily.</text>
</comment>
<proteinExistence type="inferred from homology"/>
<feature type="transmembrane region" description="Helical" evidence="10">
    <location>
        <begin position="183"/>
        <end position="209"/>
    </location>
</feature>
<evidence type="ECO:0000256" key="1">
    <source>
        <dbReference type="ARBA" id="ARBA00004651"/>
    </source>
</evidence>
<evidence type="ECO:0000256" key="9">
    <source>
        <dbReference type="ARBA" id="ARBA00037998"/>
    </source>
</evidence>
<protein>
    <submittedName>
        <fullName evidence="11">Branched-chain amino acid ABC transporter permease</fullName>
    </submittedName>
</protein>
<evidence type="ECO:0000256" key="2">
    <source>
        <dbReference type="ARBA" id="ARBA00022448"/>
    </source>
</evidence>
<dbReference type="GO" id="GO:0015188">
    <property type="term" value="F:L-isoleucine transmembrane transporter activity"/>
    <property type="evidence" value="ECO:0007669"/>
    <property type="project" value="TreeGrafter"/>
</dbReference>
<evidence type="ECO:0000256" key="5">
    <source>
        <dbReference type="ARBA" id="ARBA00022692"/>
    </source>
</evidence>
<evidence type="ECO:0000256" key="8">
    <source>
        <dbReference type="ARBA" id="ARBA00023136"/>
    </source>
</evidence>
<evidence type="ECO:0000256" key="3">
    <source>
        <dbReference type="ARBA" id="ARBA00022475"/>
    </source>
</evidence>
<keyword evidence="3" id="KW-1003">Cell membrane</keyword>
<feature type="transmembrane region" description="Helical" evidence="10">
    <location>
        <begin position="12"/>
        <end position="32"/>
    </location>
</feature>
<accession>A0A926ILF3</accession>
<feature type="transmembrane region" description="Helical" evidence="10">
    <location>
        <begin position="144"/>
        <end position="162"/>
    </location>
</feature>
<feature type="transmembrane region" description="Helical" evidence="10">
    <location>
        <begin position="95"/>
        <end position="117"/>
    </location>
</feature>
<evidence type="ECO:0000313" key="11">
    <source>
        <dbReference type="EMBL" id="MBC8588613.1"/>
    </source>
</evidence>
<dbReference type="EMBL" id="JACRTG010000025">
    <property type="protein sequence ID" value="MBC8588613.1"/>
    <property type="molecule type" value="Genomic_DNA"/>
</dbReference>
<keyword evidence="4" id="KW-0997">Cell inner membrane</keyword>
<feature type="transmembrane region" description="Helical" evidence="10">
    <location>
        <begin position="266"/>
        <end position="284"/>
    </location>
</feature>
<evidence type="ECO:0000256" key="7">
    <source>
        <dbReference type="ARBA" id="ARBA00022989"/>
    </source>
</evidence>
<keyword evidence="8 10" id="KW-0472">Membrane</keyword>
<keyword evidence="5 10" id="KW-0812">Transmembrane</keyword>
<keyword evidence="12" id="KW-1185">Reference proteome</keyword>
<dbReference type="InterPro" id="IPR001851">
    <property type="entry name" value="ABC_transp_permease"/>
</dbReference>
<evidence type="ECO:0000256" key="10">
    <source>
        <dbReference type="SAM" id="Phobius"/>
    </source>
</evidence>
<dbReference type="GO" id="GO:0042941">
    <property type="term" value="P:D-alanine transmembrane transport"/>
    <property type="evidence" value="ECO:0007669"/>
    <property type="project" value="TreeGrafter"/>
</dbReference>
<organism evidence="11 12">
    <name type="scientific">Paratissierella segnis</name>
    <dbReference type="NCBI Taxonomy" id="2763679"/>
    <lineage>
        <taxon>Bacteria</taxon>
        <taxon>Bacillati</taxon>
        <taxon>Bacillota</taxon>
        <taxon>Tissierellia</taxon>
        <taxon>Tissierellales</taxon>
        <taxon>Tissierellaceae</taxon>
        <taxon>Paratissierella</taxon>
    </lineage>
</organism>
<dbReference type="Proteomes" id="UP000601171">
    <property type="component" value="Unassembled WGS sequence"/>
</dbReference>
<evidence type="ECO:0000313" key="12">
    <source>
        <dbReference type="Proteomes" id="UP000601171"/>
    </source>
</evidence>
<keyword evidence="2" id="KW-0813">Transport</keyword>
<sequence length="292" mass="31202">MNIFLQQLITGLSIGSVYALLAVGYALIYSIFDFTNFAFGALMMIGTYAAFYSISLVNFPLLGAIIIAMLITAVASILVEILAYRPMREKKASKLYLMITAMGVNIFIQNLAIQTIGGSVKAFPSDWAKQVVNFGIVKMPRSDILAAIISLAMLAILWFFLYKSRLGLGIRASAYDTRTAGLMGLNVNIISLTVFAISGFTAGLSGVFFGMKYAVYPAMGGISNKAFIAAVIGGLGSLPGAVIGGIALGLIETMVSAYVSTTFRDLFSYATLVLILLFLPNGLLGKNIQDKL</sequence>
<gene>
    <name evidence="11" type="ORF">H8707_10280</name>
</gene>
<keyword evidence="7 10" id="KW-1133">Transmembrane helix</keyword>
<dbReference type="GO" id="GO:0005886">
    <property type="term" value="C:plasma membrane"/>
    <property type="evidence" value="ECO:0007669"/>
    <property type="project" value="UniProtKB-SubCell"/>
</dbReference>
<dbReference type="GO" id="GO:0005304">
    <property type="term" value="F:L-valine transmembrane transporter activity"/>
    <property type="evidence" value="ECO:0007669"/>
    <property type="project" value="TreeGrafter"/>
</dbReference>
<dbReference type="GO" id="GO:0015808">
    <property type="term" value="P:L-alanine transport"/>
    <property type="evidence" value="ECO:0007669"/>
    <property type="project" value="TreeGrafter"/>
</dbReference>
<name>A0A926ILF3_9FIRM</name>
<dbReference type="RefSeq" id="WP_262430070.1">
    <property type="nucleotide sequence ID" value="NZ_JACRTG010000025.1"/>
</dbReference>
<evidence type="ECO:0000256" key="4">
    <source>
        <dbReference type="ARBA" id="ARBA00022519"/>
    </source>
</evidence>
<dbReference type="Pfam" id="PF02653">
    <property type="entry name" value="BPD_transp_2"/>
    <property type="match status" value="1"/>
</dbReference>
<evidence type="ECO:0000256" key="6">
    <source>
        <dbReference type="ARBA" id="ARBA00022970"/>
    </source>
</evidence>
<dbReference type="GO" id="GO:0015192">
    <property type="term" value="F:L-phenylalanine transmembrane transporter activity"/>
    <property type="evidence" value="ECO:0007669"/>
    <property type="project" value="TreeGrafter"/>
</dbReference>